<evidence type="ECO:0000313" key="1">
    <source>
        <dbReference type="EMBL" id="KII63122.1"/>
    </source>
</evidence>
<organism evidence="1 2">
    <name type="scientific">Thelohanellus kitauei</name>
    <name type="common">Myxosporean</name>
    <dbReference type="NCBI Taxonomy" id="669202"/>
    <lineage>
        <taxon>Eukaryota</taxon>
        <taxon>Metazoa</taxon>
        <taxon>Cnidaria</taxon>
        <taxon>Myxozoa</taxon>
        <taxon>Myxosporea</taxon>
        <taxon>Bivalvulida</taxon>
        <taxon>Platysporina</taxon>
        <taxon>Myxobolidae</taxon>
        <taxon>Thelohanellus</taxon>
    </lineage>
</organism>
<accession>A0A0C2J224</accession>
<dbReference type="AlphaFoldDB" id="A0A0C2J224"/>
<dbReference type="EMBL" id="JWZT01004773">
    <property type="protein sequence ID" value="KII63122.1"/>
    <property type="molecule type" value="Genomic_DNA"/>
</dbReference>
<evidence type="ECO:0000313" key="2">
    <source>
        <dbReference type="Proteomes" id="UP000031668"/>
    </source>
</evidence>
<sequence length="142" mass="17031">MRKDHTPGWLISANRLTICNKHTSHTFSHPKYIKTHDLRYQKECVRNEISFVLNSESTPRKYFDVHYIHYYKDNLPLWKCSSSYAQKLYGIYFVEFRLNFTDLHDPSVQSNLKINLFVDNNNFQCDFDEEVHPQNLSYLCNT</sequence>
<reference evidence="1 2" key="1">
    <citation type="journal article" date="2014" name="Genome Biol. Evol.">
        <title>The genome of the myxosporean Thelohanellus kitauei shows adaptations to nutrient acquisition within its fish host.</title>
        <authorList>
            <person name="Yang Y."/>
            <person name="Xiong J."/>
            <person name="Zhou Z."/>
            <person name="Huo F."/>
            <person name="Miao W."/>
            <person name="Ran C."/>
            <person name="Liu Y."/>
            <person name="Zhang J."/>
            <person name="Feng J."/>
            <person name="Wang M."/>
            <person name="Wang M."/>
            <person name="Wang L."/>
            <person name="Yao B."/>
        </authorList>
    </citation>
    <scope>NUCLEOTIDE SEQUENCE [LARGE SCALE GENOMIC DNA]</scope>
    <source>
        <strain evidence="1">Wuqing</strain>
    </source>
</reference>
<gene>
    <name evidence="1" type="ORF">RF11_01872</name>
</gene>
<protein>
    <submittedName>
        <fullName evidence="1">Uncharacterized protein</fullName>
    </submittedName>
</protein>
<comment type="caution">
    <text evidence="1">The sequence shown here is derived from an EMBL/GenBank/DDBJ whole genome shotgun (WGS) entry which is preliminary data.</text>
</comment>
<keyword evidence="2" id="KW-1185">Reference proteome</keyword>
<name>A0A0C2J224_THEKT</name>
<dbReference type="Proteomes" id="UP000031668">
    <property type="component" value="Unassembled WGS sequence"/>
</dbReference>
<proteinExistence type="predicted"/>